<dbReference type="EMBL" id="MU864580">
    <property type="protein sequence ID" value="KAK4183075.1"/>
    <property type="molecule type" value="Genomic_DNA"/>
</dbReference>
<gene>
    <name evidence="2" type="ORF">QBC35DRAFT_130519</name>
</gene>
<evidence type="ECO:0000313" key="3">
    <source>
        <dbReference type="Proteomes" id="UP001302126"/>
    </source>
</evidence>
<dbReference type="AlphaFoldDB" id="A0AAN6WJJ8"/>
<dbReference type="PANTHER" id="PTHR44305:SF24">
    <property type="entry name" value="TYROSINE-PROTEIN KINASE C03B1.5-RELATED"/>
    <property type="match status" value="1"/>
</dbReference>
<keyword evidence="3" id="KW-1185">Reference proteome</keyword>
<proteinExistence type="predicted"/>
<reference evidence="2" key="2">
    <citation type="submission" date="2023-05" db="EMBL/GenBank/DDBJ databases">
        <authorList>
            <consortium name="Lawrence Berkeley National Laboratory"/>
            <person name="Steindorff A."/>
            <person name="Hensen N."/>
            <person name="Bonometti L."/>
            <person name="Westerberg I."/>
            <person name="Brannstrom I.O."/>
            <person name="Guillou S."/>
            <person name="Cros-Aarteil S."/>
            <person name="Calhoun S."/>
            <person name="Haridas S."/>
            <person name="Kuo A."/>
            <person name="Mondo S."/>
            <person name="Pangilinan J."/>
            <person name="Riley R."/>
            <person name="Labutti K."/>
            <person name="Andreopoulos B."/>
            <person name="Lipzen A."/>
            <person name="Chen C."/>
            <person name="Yanf M."/>
            <person name="Daum C."/>
            <person name="Ng V."/>
            <person name="Clum A."/>
            <person name="Ohm R."/>
            <person name="Martin F."/>
            <person name="Silar P."/>
            <person name="Natvig D."/>
            <person name="Lalanne C."/>
            <person name="Gautier V."/>
            <person name="Ament-Velasquez S.L."/>
            <person name="Kruys A."/>
            <person name="Hutchinson M.I."/>
            <person name="Powell A.J."/>
            <person name="Barry K."/>
            <person name="Miller A.N."/>
            <person name="Grigoriev I.V."/>
            <person name="Debuchy R."/>
            <person name="Gladieux P."/>
            <person name="Thoren M.H."/>
            <person name="Johannesson H."/>
        </authorList>
    </citation>
    <scope>NUCLEOTIDE SEQUENCE</scope>
    <source>
        <strain evidence="2">PSN309</strain>
    </source>
</reference>
<organism evidence="2 3">
    <name type="scientific">Podospora australis</name>
    <dbReference type="NCBI Taxonomy" id="1536484"/>
    <lineage>
        <taxon>Eukaryota</taxon>
        <taxon>Fungi</taxon>
        <taxon>Dikarya</taxon>
        <taxon>Ascomycota</taxon>
        <taxon>Pezizomycotina</taxon>
        <taxon>Sordariomycetes</taxon>
        <taxon>Sordariomycetidae</taxon>
        <taxon>Sordariales</taxon>
        <taxon>Podosporaceae</taxon>
        <taxon>Podospora</taxon>
    </lineage>
</organism>
<feature type="domain" description="Protein kinase" evidence="1">
    <location>
        <begin position="1"/>
        <end position="282"/>
    </location>
</feature>
<reference evidence="2" key="1">
    <citation type="journal article" date="2023" name="Mol. Phylogenet. Evol.">
        <title>Genome-scale phylogeny and comparative genomics of the fungal order Sordariales.</title>
        <authorList>
            <person name="Hensen N."/>
            <person name="Bonometti L."/>
            <person name="Westerberg I."/>
            <person name="Brannstrom I.O."/>
            <person name="Guillou S."/>
            <person name="Cros-Aarteil S."/>
            <person name="Calhoun S."/>
            <person name="Haridas S."/>
            <person name="Kuo A."/>
            <person name="Mondo S."/>
            <person name="Pangilinan J."/>
            <person name="Riley R."/>
            <person name="LaButti K."/>
            <person name="Andreopoulos B."/>
            <person name="Lipzen A."/>
            <person name="Chen C."/>
            <person name="Yan M."/>
            <person name="Daum C."/>
            <person name="Ng V."/>
            <person name="Clum A."/>
            <person name="Steindorff A."/>
            <person name="Ohm R.A."/>
            <person name="Martin F."/>
            <person name="Silar P."/>
            <person name="Natvig D.O."/>
            <person name="Lalanne C."/>
            <person name="Gautier V."/>
            <person name="Ament-Velasquez S.L."/>
            <person name="Kruys A."/>
            <person name="Hutchinson M.I."/>
            <person name="Powell A.J."/>
            <person name="Barry K."/>
            <person name="Miller A.N."/>
            <person name="Grigoriev I.V."/>
            <person name="Debuchy R."/>
            <person name="Gladieux P."/>
            <person name="Hiltunen Thoren M."/>
            <person name="Johannesson H."/>
        </authorList>
    </citation>
    <scope>NUCLEOTIDE SEQUENCE</scope>
    <source>
        <strain evidence="2">PSN309</strain>
    </source>
</reference>
<dbReference type="InterPro" id="IPR000719">
    <property type="entry name" value="Prot_kinase_dom"/>
</dbReference>
<dbReference type="InterPro" id="IPR053083">
    <property type="entry name" value="TF_kinase-domain_protein"/>
</dbReference>
<dbReference type="Gene3D" id="1.10.510.10">
    <property type="entry name" value="Transferase(Phosphotransferase) domain 1"/>
    <property type="match status" value="1"/>
</dbReference>
<protein>
    <submittedName>
        <fullName evidence="2">Kinase-like domain-containing protein</fullName>
    </submittedName>
</protein>
<dbReference type="SUPFAM" id="SSF56112">
    <property type="entry name" value="Protein kinase-like (PK-like)"/>
    <property type="match status" value="1"/>
</dbReference>
<evidence type="ECO:0000313" key="2">
    <source>
        <dbReference type="EMBL" id="KAK4183075.1"/>
    </source>
</evidence>
<keyword evidence="2" id="KW-0808">Transferase</keyword>
<dbReference type="GO" id="GO:0005524">
    <property type="term" value="F:ATP binding"/>
    <property type="evidence" value="ECO:0007669"/>
    <property type="project" value="InterPro"/>
</dbReference>
<dbReference type="Proteomes" id="UP001302126">
    <property type="component" value="Unassembled WGS sequence"/>
</dbReference>
<evidence type="ECO:0000259" key="1">
    <source>
        <dbReference type="PROSITE" id="PS50011"/>
    </source>
</evidence>
<accession>A0AAN6WJJ8</accession>
<sequence>MFKQPVADNIITLLAFYTWRDNVYFVFPHIATDLYTLLRMDTLRHRGLSTQLVGSLHEHWLWIQMIQVTKALSVIHTGLKLPDATPVKGHPIAAHFDLEPAKILVTSEGVLKITDFGESVMRLTSSLQDLSTHFQSGDVKYAAPKSRPSQADLSSAIEHSGSRLMVLLNYDVWALACVMTEVLVVLLDRTAHPGGRNAIDDFHALLETTSTETSTAGMFWERGRVKKCVTETIEQFRTNFSDIYLRHHYINNISDLLHQMFEGKKEQHPLSSNVVIQFEEYEDIYKADYAIQRDRLAWDVRDQPLEVSDGFAEVGWENRGTIASFLDMDGVRLTLLDFWGTLKYRDADCRLQLFYRPVTEVQVISSKNPGPSKRSWKRMVKGERSQRPATSLLPAQFTLKWGAKWLDGSTLVDQTPINTSEWSFVPAYRFQTLSEHDHLECVLFKRPTTRKTYDYVFRLGFKTLDQVRQFQAALLHYDVCPADELRSPKVTIQWKNVTPTELTPVRLQIWERTTPAYVERAVSPAAIGDHVRSSCWITTQPQNRKFKVLMLFVQNVAFVGLSRAYLLGETTHLQLLAVFQ</sequence>
<name>A0AAN6WJJ8_9PEZI</name>
<dbReference type="GO" id="GO:0004672">
    <property type="term" value="F:protein kinase activity"/>
    <property type="evidence" value="ECO:0007669"/>
    <property type="project" value="InterPro"/>
</dbReference>
<keyword evidence="2" id="KW-0418">Kinase</keyword>
<comment type="caution">
    <text evidence="2">The sequence shown here is derived from an EMBL/GenBank/DDBJ whole genome shotgun (WGS) entry which is preliminary data.</text>
</comment>
<dbReference type="PROSITE" id="PS50011">
    <property type="entry name" value="PROTEIN_KINASE_DOM"/>
    <property type="match status" value="1"/>
</dbReference>
<dbReference type="PANTHER" id="PTHR44305">
    <property type="entry name" value="SI:DKEY-192D15.2-RELATED"/>
    <property type="match status" value="1"/>
</dbReference>
<dbReference type="InterPro" id="IPR011009">
    <property type="entry name" value="Kinase-like_dom_sf"/>
</dbReference>
<dbReference type="Pfam" id="PF00069">
    <property type="entry name" value="Pkinase"/>
    <property type="match status" value="1"/>
</dbReference>